<feature type="transmembrane region" description="Helical" evidence="1">
    <location>
        <begin position="129"/>
        <end position="149"/>
    </location>
</feature>
<dbReference type="RefSeq" id="XP_044542713.1">
    <property type="nucleotide sequence ID" value="XM_044687721.1"/>
</dbReference>
<protein>
    <submittedName>
        <fullName evidence="2">Uncharacterized protein</fullName>
    </submittedName>
</protein>
<feature type="transmembrane region" description="Helical" evidence="1">
    <location>
        <begin position="12"/>
        <end position="33"/>
    </location>
</feature>
<feature type="transmembrane region" description="Helical" evidence="1">
    <location>
        <begin position="170"/>
        <end position="191"/>
    </location>
</feature>
<accession>A0AA88GDJ0</accession>
<keyword evidence="1" id="KW-0472">Membrane</keyword>
<keyword evidence="3" id="KW-1185">Reference proteome</keyword>
<feature type="transmembrane region" description="Helical" evidence="1">
    <location>
        <begin position="104"/>
        <end position="123"/>
    </location>
</feature>
<gene>
    <name evidence="2" type="ORF">C9374_012002</name>
</gene>
<keyword evidence="1" id="KW-1133">Transmembrane helix</keyword>
<organism evidence="2 3">
    <name type="scientific">Naegleria lovaniensis</name>
    <name type="common">Amoeba</name>
    <dbReference type="NCBI Taxonomy" id="51637"/>
    <lineage>
        <taxon>Eukaryota</taxon>
        <taxon>Discoba</taxon>
        <taxon>Heterolobosea</taxon>
        <taxon>Tetramitia</taxon>
        <taxon>Eutetramitia</taxon>
        <taxon>Vahlkampfiidae</taxon>
        <taxon>Naegleria</taxon>
    </lineage>
</organism>
<dbReference type="GeneID" id="68104456"/>
<keyword evidence="1" id="KW-0812">Transmembrane</keyword>
<dbReference type="EMBL" id="PYSW02000053">
    <property type="protein sequence ID" value="KAG2373539.1"/>
    <property type="molecule type" value="Genomic_DNA"/>
</dbReference>
<feature type="transmembrane region" description="Helical" evidence="1">
    <location>
        <begin position="203"/>
        <end position="226"/>
    </location>
</feature>
<evidence type="ECO:0000256" key="1">
    <source>
        <dbReference type="SAM" id="Phobius"/>
    </source>
</evidence>
<dbReference type="Pfam" id="PF10067">
    <property type="entry name" value="DUF2306"/>
    <property type="match status" value="1"/>
</dbReference>
<dbReference type="AlphaFoldDB" id="A0AA88GDJ0"/>
<name>A0AA88GDJ0_NAELO</name>
<evidence type="ECO:0000313" key="2">
    <source>
        <dbReference type="EMBL" id="KAG2373539.1"/>
    </source>
</evidence>
<dbReference type="Proteomes" id="UP000816034">
    <property type="component" value="Unassembled WGS sequence"/>
</dbReference>
<dbReference type="InterPro" id="IPR018750">
    <property type="entry name" value="DUF2306_membrane"/>
</dbReference>
<reference evidence="2 3" key="1">
    <citation type="journal article" date="2018" name="BMC Genomics">
        <title>The genome of Naegleria lovaniensis, the basis for a comparative approach to unravel pathogenicity factors of the human pathogenic amoeba N. fowleri.</title>
        <authorList>
            <person name="Liechti N."/>
            <person name="Schurch N."/>
            <person name="Bruggmann R."/>
            <person name="Wittwer M."/>
        </authorList>
    </citation>
    <scope>NUCLEOTIDE SEQUENCE [LARGE SCALE GENOMIC DNA]</scope>
    <source>
        <strain evidence="2 3">ATCC 30569</strain>
    </source>
</reference>
<evidence type="ECO:0000313" key="3">
    <source>
        <dbReference type="Proteomes" id="UP000816034"/>
    </source>
</evidence>
<proteinExistence type="predicted"/>
<comment type="caution">
    <text evidence="2">The sequence shown here is derived from an EMBL/GenBank/DDBJ whole genome shotgun (WGS) entry which is preliminary data.</text>
</comment>
<sequence length="241" mass="27483">MTASTVSPYKSWTLSIGLLLMTLAAFYMGFYSVSIPNQQAHKTMTTANLGEGFFEKWFLPYHNSSTLKYWAFVLHVVPGGVVFFLTPLQFIQTLRKTIPALHRFMGYLTLTSVCISVPAALWLLTSSLMGPICALTSLVVGVWCLFCVYRAWETARAKDFVSHRKFTIRMWSVCFGIFVMRIFIGMVKNVFYPEHAWLEDQMAMTLFSIEFVVGWAMSCGFGELYLKMTSWEVSDEGKKSH</sequence>
<feature type="transmembrane region" description="Helical" evidence="1">
    <location>
        <begin position="69"/>
        <end position="92"/>
    </location>
</feature>